<evidence type="ECO:0000313" key="7">
    <source>
        <dbReference type="Proteomes" id="UP000600449"/>
    </source>
</evidence>
<keyword evidence="2" id="KW-0378">Hydrolase</keyword>
<feature type="domain" description="Calcineurin-like phosphoesterase" evidence="5">
    <location>
        <begin position="2"/>
        <end position="224"/>
    </location>
</feature>
<keyword evidence="7" id="KW-1185">Reference proteome</keyword>
<dbReference type="AlphaFoldDB" id="A0A917QHD9"/>
<evidence type="ECO:0000256" key="3">
    <source>
        <dbReference type="ARBA" id="ARBA00023004"/>
    </source>
</evidence>
<dbReference type="Proteomes" id="UP000600449">
    <property type="component" value="Unassembled WGS sequence"/>
</dbReference>
<dbReference type="PANTHER" id="PTHR42988:SF2">
    <property type="entry name" value="CYCLIC NUCLEOTIDE PHOSPHODIESTERASE CBUA0032-RELATED"/>
    <property type="match status" value="1"/>
</dbReference>
<evidence type="ECO:0000256" key="2">
    <source>
        <dbReference type="ARBA" id="ARBA00022801"/>
    </source>
</evidence>
<dbReference type="InterPro" id="IPR050884">
    <property type="entry name" value="CNP_phosphodiesterase-III"/>
</dbReference>
<dbReference type="PANTHER" id="PTHR42988">
    <property type="entry name" value="PHOSPHOHYDROLASE"/>
    <property type="match status" value="1"/>
</dbReference>
<accession>A0A917QHD9</accession>
<proteinExistence type="inferred from homology"/>
<dbReference type="InterPro" id="IPR029052">
    <property type="entry name" value="Metallo-depent_PP-like"/>
</dbReference>
<protein>
    <submittedName>
        <fullName evidence="6">Metallophosphoesterase</fullName>
    </submittedName>
</protein>
<dbReference type="SUPFAM" id="SSF56300">
    <property type="entry name" value="Metallo-dependent phosphatases"/>
    <property type="match status" value="1"/>
</dbReference>
<comment type="similarity">
    <text evidence="4">Belongs to the cyclic nucleotide phosphodiesterase class-III family.</text>
</comment>
<dbReference type="GO" id="GO:0016787">
    <property type="term" value="F:hydrolase activity"/>
    <property type="evidence" value="ECO:0007669"/>
    <property type="project" value="UniProtKB-KW"/>
</dbReference>
<dbReference type="Gene3D" id="3.60.21.10">
    <property type="match status" value="1"/>
</dbReference>
<gene>
    <name evidence="6" type="ORF">GCM10011322_41900</name>
</gene>
<evidence type="ECO:0000256" key="1">
    <source>
        <dbReference type="ARBA" id="ARBA00022723"/>
    </source>
</evidence>
<organism evidence="6 7">
    <name type="scientific">Salinarimonas ramus</name>
    <dbReference type="NCBI Taxonomy" id="690164"/>
    <lineage>
        <taxon>Bacteria</taxon>
        <taxon>Pseudomonadati</taxon>
        <taxon>Pseudomonadota</taxon>
        <taxon>Alphaproteobacteria</taxon>
        <taxon>Hyphomicrobiales</taxon>
        <taxon>Salinarimonadaceae</taxon>
        <taxon>Salinarimonas</taxon>
    </lineage>
</organism>
<keyword evidence="3" id="KW-0408">Iron</keyword>
<comment type="caution">
    <text evidence="6">The sequence shown here is derived from an EMBL/GenBank/DDBJ whole genome shotgun (WGS) entry which is preliminary data.</text>
</comment>
<reference evidence="6 7" key="1">
    <citation type="journal article" date="2014" name="Int. J. Syst. Evol. Microbiol.">
        <title>Complete genome sequence of Corynebacterium casei LMG S-19264T (=DSM 44701T), isolated from a smear-ripened cheese.</title>
        <authorList>
            <consortium name="US DOE Joint Genome Institute (JGI-PGF)"/>
            <person name="Walter F."/>
            <person name="Albersmeier A."/>
            <person name="Kalinowski J."/>
            <person name="Ruckert C."/>
        </authorList>
    </citation>
    <scope>NUCLEOTIDE SEQUENCE [LARGE SCALE GENOMIC DNA]</scope>
    <source>
        <strain evidence="6 7">CGMCC 1.9161</strain>
    </source>
</reference>
<sequence>MFRIAHLTDPHVGPLPRPRLRELLNKRLTGFFNWHRGRTKAHDMELLAALVSDMHDQEPDHIACTGDVANIGLPEEWSTARVFLEGLGPPDRVSFVPGNHDAYIEGALQGLLAICGPWTEDDGGALGKFPYIRRRGHVALVGLSSAIPTAPFVASGRMGKRQMEATERILQGLGEEGLVRVVMIHHPPHVAGASAGRNLTDARKFEAMIARTGAELVLHGHNHIGSVATIPGPGGGMVPVVGAPSASSRGGTITHRAAYYLFDIDDEASGGPRIKAQLRGLKPDGTIGFLEEVSLTEKSGGIKVTFRPERRAR</sequence>
<dbReference type="Pfam" id="PF00149">
    <property type="entry name" value="Metallophos"/>
    <property type="match status" value="1"/>
</dbReference>
<name>A0A917QHD9_9HYPH</name>
<evidence type="ECO:0000256" key="4">
    <source>
        <dbReference type="ARBA" id="ARBA00025742"/>
    </source>
</evidence>
<dbReference type="RefSeq" id="WP_188915207.1">
    <property type="nucleotide sequence ID" value="NZ_BMMF01000014.1"/>
</dbReference>
<evidence type="ECO:0000259" key="5">
    <source>
        <dbReference type="Pfam" id="PF00149"/>
    </source>
</evidence>
<dbReference type="EMBL" id="BMMF01000014">
    <property type="protein sequence ID" value="GGK50465.1"/>
    <property type="molecule type" value="Genomic_DNA"/>
</dbReference>
<dbReference type="InterPro" id="IPR004843">
    <property type="entry name" value="Calcineurin-like_PHP"/>
</dbReference>
<evidence type="ECO:0000313" key="6">
    <source>
        <dbReference type="EMBL" id="GGK50465.1"/>
    </source>
</evidence>
<dbReference type="GO" id="GO:0046872">
    <property type="term" value="F:metal ion binding"/>
    <property type="evidence" value="ECO:0007669"/>
    <property type="project" value="UniProtKB-KW"/>
</dbReference>
<keyword evidence="1" id="KW-0479">Metal-binding</keyword>